<dbReference type="Gene3D" id="1.10.287.130">
    <property type="match status" value="1"/>
</dbReference>
<dbReference type="PANTHER" id="PTHR45453:SF1">
    <property type="entry name" value="PHOSPHATE REGULON SENSOR PROTEIN PHOR"/>
    <property type="match status" value="1"/>
</dbReference>
<evidence type="ECO:0000259" key="10">
    <source>
        <dbReference type="PROSITE" id="PS50885"/>
    </source>
</evidence>
<keyword evidence="6" id="KW-0418">Kinase</keyword>
<evidence type="ECO:0000256" key="3">
    <source>
        <dbReference type="ARBA" id="ARBA00012438"/>
    </source>
</evidence>
<dbReference type="InterPro" id="IPR050351">
    <property type="entry name" value="BphY/WalK/GraS-like"/>
</dbReference>
<feature type="domain" description="Histidine kinase" evidence="9">
    <location>
        <begin position="237"/>
        <end position="451"/>
    </location>
</feature>
<dbReference type="Gene3D" id="6.10.340.10">
    <property type="match status" value="1"/>
</dbReference>
<feature type="transmembrane region" description="Helical" evidence="8">
    <location>
        <begin position="12"/>
        <end position="35"/>
    </location>
</feature>
<name>A0A939HDI2_9CLOT</name>
<comment type="subcellular location">
    <subcellularLocation>
        <location evidence="2">Membrane</location>
    </subcellularLocation>
</comment>
<dbReference type="SMART" id="SM00387">
    <property type="entry name" value="HATPase_c"/>
    <property type="match status" value="1"/>
</dbReference>
<dbReference type="GO" id="GO:0005524">
    <property type="term" value="F:ATP binding"/>
    <property type="evidence" value="ECO:0007669"/>
    <property type="project" value="UniProtKB-KW"/>
</dbReference>
<dbReference type="InterPro" id="IPR005467">
    <property type="entry name" value="His_kinase_dom"/>
</dbReference>
<keyword evidence="7" id="KW-0902">Two-component regulatory system</keyword>
<reference evidence="11" key="1">
    <citation type="submission" date="2021-03" db="EMBL/GenBank/DDBJ databases">
        <title>Proteiniclasticum marinus sp. nov., isolated from tidal flat sediment.</title>
        <authorList>
            <person name="Namirimu T."/>
            <person name="Yang J.-A."/>
            <person name="Yang S.-H."/>
            <person name="Kim Y.-J."/>
            <person name="Kwon K.K."/>
        </authorList>
    </citation>
    <scope>NUCLEOTIDE SEQUENCE</scope>
    <source>
        <strain evidence="11">SCR006</strain>
    </source>
</reference>
<dbReference type="Proteomes" id="UP000664218">
    <property type="component" value="Unassembled WGS sequence"/>
</dbReference>
<dbReference type="FunFam" id="3.30.565.10:FF:000006">
    <property type="entry name" value="Sensor histidine kinase WalK"/>
    <property type="match status" value="1"/>
</dbReference>
<keyword evidence="8" id="KW-1133">Transmembrane helix</keyword>
<dbReference type="PROSITE" id="PS50885">
    <property type="entry name" value="HAMP"/>
    <property type="match status" value="1"/>
</dbReference>
<evidence type="ECO:0000256" key="4">
    <source>
        <dbReference type="ARBA" id="ARBA00022553"/>
    </source>
</evidence>
<keyword evidence="5" id="KW-0808">Transferase</keyword>
<dbReference type="AlphaFoldDB" id="A0A939HDI2"/>
<dbReference type="PANTHER" id="PTHR45453">
    <property type="entry name" value="PHOSPHATE REGULON SENSOR PROTEIN PHOR"/>
    <property type="match status" value="1"/>
</dbReference>
<protein>
    <recommendedName>
        <fullName evidence="3">histidine kinase</fullName>
        <ecNumber evidence="3">2.7.13.3</ecNumber>
    </recommendedName>
</protein>
<dbReference type="GO" id="GO:0004721">
    <property type="term" value="F:phosphoprotein phosphatase activity"/>
    <property type="evidence" value="ECO:0007669"/>
    <property type="project" value="TreeGrafter"/>
</dbReference>
<evidence type="ECO:0000256" key="2">
    <source>
        <dbReference type="ARBA" id="ARBA00004370"/>
    </source>
</evidence>
<evidence type="ECO:0000256" key="5">
    <source>
        <dbReference type="ARBA" id="ARBA00022679"/>
    </source>
</evidence>
<dbReference type="GO" id="GO:0000155">
    <property type="term" value="F:phosphorelay sensor kinase activity"/>
    <property type="evidence" value="ECO:0007669"/>
    <property type="project" value="InterPro"/>
</dbReference>
<dbReference type="SMART" id="SM00388">
    <property type="entry name" value="HisKA"/>
    <property type="match status" value="1"/>
</dbReference>
<feature type="transmembrane region" description="Helical" evidence="8">
    <location>
        <begin position="148"/>
        <end position="170"/>
    </location>
</feature>
<dbReference type="Pfam" id="PF02518">
    <property type="entry name" value="HATPase_c"/>
    <property type="match status" value="1"/>
</dbReference>
<proteinExistence type="predicted"/>
<accession>A0A939HDI2</accession>
<evidence type="ECO:0000313" key="11">
    <source>
        <dbReference type="EMBL" id="MBO1265565.1"/>
    </source>
</evidence>
<evidence type="ECO:0000256" key="7">
    <source>
        <dbReference type="ARBA" id="ARBA00023012"/>
    </source>
</evidence>
<dbReference type="Gene3D" id="3.30.565.10">
    <property type="entry name" value="Histidine kinase-like ATPase, C-terminal domain"/>
    <property type="match status" value="1"/>
</dbReference>
<dbReference type="InterPro" id="IPR004358">
    <property type="entry name" value="Sig_transdc_His_kin-like_C"/>
</dbReference>
<sequence length="454" mass="51702">MMRIGEKLGRYFSLVSLSSVLLITVLSNIGMNVFFTTYLRSSQESDDQAIAEYTRELLTEEGSLDEQDLMSIEHYAFTMKAEVILENEEKEVILSTREPIEDMGNSKDTQNYMDPEKFSYREYTYGKDRTMYIGRSKSVFSASPDRKFLLTINFIYLLSAVISLIIGMLLRNRIKGIFLRPIYAIQDNARRIEEGEYQLVENVNTDTVELDELAGSIKKMALRLQNQEILRRRLTADIAHELRTPLSTVNSHLEAFIDGVWEPTPERLVLLQDEIRRLTSLIRDLGDLSYMESGEIRLAMSKVNLTELITNIMDGFEPLFLSDGKILLDDLAKDVFVYGDSDRLNQVLVNILSNALKYTDEGDSVEVVLREKKKTAEIIIKDNGIGIEKKDIPYVFERFYRSDLSRNRSTGGKGIGLTITRSLVEAHQGTIEVESESGKGTTMTIILPLYTAPE</sequence>
<keyword evidence="4" id="KW-0597">Phosphoprotein</keyword>
<dbReference type="Pfam" id="PF00512">
    <property type="entry name" value="HisKA"/>
    <property type="match status" value="1"/>
</dbReference>
<dbReference type="EMBL" id="JAFNJU010000008">
    <property type="protein sequence ID" value="MBO1265565.1"/>
    <property type="molecule type" value="Genomic_DNA"/>
</dbReference>
<dbReference type="GO" id="GO:0005886">
    <property type="term" value="C:plasma membrane"/>
    <property type="evidence" value="ECO:0007669"/>
    <property type="project" value="TreeGrafter"/>
</dbReference>
<evidence type="ECO:0000259" key="9">
    <source>
        <dbReference type="PROSITE" id="PS50109"/>
    </source>
</evidence>
<dbReference type="EC" id="2.7.13.3" evidence="3"/>
<dbReference type="InterPro" id="IPR036097">
    <property type="entry name" value="HisK_dim/P_sf"/>
</dbReference>
<gene>
    <name evidence="11" type="ORF">J3A84_11020</name>
</gene>
<keyword evidence="8" id="KW-0472">Membrane</keyword>
<evidence type="ECO:0000256" key="1">
    <source>
        <dbReference type="ARBA" id="ARBA00000085"/>
    </source>
</evidence>
<dbReference type="PRINTS" id="PR00344">
    <property type="entry name" value="BCTRLSENSOR"/>
</dbReference>
<organism evidence="11 12">
    <name type="scientific">Proteiniclasticum aestuarii</name>
    <dbReference type="NCBI Taxonomy" id="2817862"/>
    <lineage>
        <taxon>Bacteria</taxon>
        <taxon>Bacillati</taxon>
        <taxon>Bacillota</taxon>
        <taxon>Clostridia</taxon>
        <taxon>Eubacteriales</taxon>
        <taxon>Clostridiaceae</taxon>
        <taxon>Proteiniclasticum</taxon>
    </lineage>
</organism>
<dbReference type="SUPFAM" id="SSF55874">
    <property type="entry name" value="ATPase domain of HSP90 chaperone/DNA topoisomerase II/histidine kinase"/>
    <property type="match status" value="1"/>
</dbReference>
<keyword evidence="11" id="KW-0067">ATP-binding</keyword>
<evidence type="ECO:0000256" key="8">
    <source>
        <dbReference type="SAM" id="Phobius"/>
    </source>
</evidence>
<feature type="domain" description="HAMP" evidence="10">
    <location>
        <begin position="176"/>
        <end position="229"/>
    </location>
</feature>
<dbReference type="RefSeq" id="WP_207600087.1">
    <property type="nucleotide sequence ID" value="NZ_JAFNJU010000008.1"/>
</dbReference>
<evidence type="ECO:0000313" key="12">
    <source>
        <dbReference type="Proteomes" id="UP000664218"/>
    </source>
</evidence>
<keyword evidence="8" id="KW-0812">Transmembrane</keyword>
<dbReference type="PROSITE" id="PS50109">
    <property type="entry name" value="HIS_KIN"/>
    <property type="match status" value="1"/>
</dbReference>
<dbReference type="InterPro" id="IPR003594">
    <property type="entry name" value="HATPase_dom"/>
</dbReference>
<dbReference type="SUPFAM" id="SSF47384">
    <property type="entry name" value="Homodimeric domain of signal transducing histidine kinase"/>
    <property type="match status" value="1"/>
</dbReference>
<dbReference type="InterPro" id="IPR003660">
    <property type="entry name" value="HAMP_dom"/>
</dbReference>
<comment type="caution">
    <text evidence="11">The sequence shown here is derived from an EMBL/GenBank/DDBJ whole genome shotgun (WGS) entry which is preliminary data.</text>
</comment>
<dbReference type="InterPro" id="IPR036890">
    <property type="entry name" value="HATPase_C_sf"/>
</dbReference>
<dbReference type="CDD" id="cd00075">
    <property type="entry name" value="HATPase"/>
    <property type="match status" value="1"/>
</dbReference>
<comment type="catalytic activity">
    <reaction evidence="1">
        <text>ATP + protein L-histidine = ADP + protein N-phospho-L-histidine.</text>
        <dbReference type="EC" id="2.7.13.3"/>
    </reaction>
</comment>
<dbReference type="InterPro" id="IPR003661">
    <property type="entry name" value="HisK_dim/P_dom"/>
</dbReference>
<evidence type="ECO:0000256" key="6">
    <source>
        <dbReference type="ARBA" id="ARBA00022777"/>
    </source>
</evidence>
<keyword evidence="12" id="KW-1185">Reference proteome</keyword>
<dbReference type="CDD" id="cd06225">
    <property type="entry name" value="HAMP"/>
    <property type="match status" value="1"/>
</dbReference>
<keyword evidence="11" id="KW-0547">Nucleotide-binding</keyword>
<dbReference type="GO" id="GO:0016036">
    <property type="term" value="P:cellular response to phosphate starvation"/>
    <property type="evidence" value="ECO:0007669"/>
    <property type="project" value="TreeGrafter"/>
</dbReference>
<dbReference type="CDD" id="cd00082">
    <property type="entry name" value="HisKA"/>
    <property type="match status" value="1"/>
</dbReference>